<dbReference type="Proteomes" id="UP000541636">
    <property type="component" value="Unassembled WGS sequence"/>
</dbReference>
<dbReference type="GO" id="GO:0032259">
    <property type="term" value="P:methylation"/>
    <property type="evidence" value="ECO:0007669"/>
    <property type="project" value="UniProtKB-KW"/>
</dbReference>
<dbReference type="CDD" id="cd00315">
    <property type="entry name" value="Cyt_C5_DNA_methylase"/>
    <property type="match status" value="1"/>
</dbReference>
<keyword evidence="1 6" id="KW-0489">Methyltransferase</keyword>
<keyword evidence="3 6" id="KW-0949">S-adenosyl-L-methionine</keyword>
<evidence type="ECO:0000256" key="6">
    <source>
        <dbReference type="PROSITE-ProRule" id="PRU01016"/>
    </source>
</evidence>
<dbReference type="GO" id="GO:0003886">
    <property type="term" value="F:DNA (cytosine-5-)-methyltransferase activity"/>
    <property type="evidence" value="ECO:0007669"/>
    <property type="project" value="UniProtKB-EC"/>
</dbReference>
<feature type="active site" evidence="6">
    <location>
        <position position="74"/>
    </location>
</feature>
<comment type="caution">
    <text evidence="9">The sequence shown here is derived from an EMBL/GenBank/DDBJ whole genome shotgun (WGS) entry which is preliminary data.</text>
</comment>
<proteinExistence type="inferred from homology"/>
<evidence type="ECO:0000256" key="2">
    <source>
        <dbReference type="ARBA" id="ARBA00022679"/>
    </source>
</evidence>
<dbReference type="SUPFAM" id="SSF53335">
    <property type="entry name" value="S-adenosyl-L-methionine-dependent methyltransferases"/>
    <property type="match status" value="1"/>
</dbReference>
<sequence>MLKAIDLFSGAGGLSFGLRDAGWDVVAALEYDKVAMATHAHNMPEMDHLWEDVRQVSFKRYRGAIDLVAGGPPCQPFSVSGKQLGHGDLRDMVPEFVRAVREVKPKAFLMENVAGLATSRFRSYLEERLDDLRALGYDVQWTVLNAADYGVPQKRQRLIIVGTSEPTEFAFPEPTHGGRRKRHVSVARALKGCPEDEPNTARVVYAKNPILRRSPYAGMLLNGKGRPLDMKAPSFTIPASAGGNRTHILDPDGVIERYHEHLISGGKPRRGDVEGCSRLTVRQSARLQAFPDNFEFVGRKSQRYAQIGNAVPPALATIVATQLKRALSG</sequence>
<dbReference type="InterPro" id="IPR029063">
    <property type="entry name" value="SAM-dependent_MTases_sf"/>
</dbReference>
<dbReference type="Gene3D" id="3.90.120.10">
    <property type="entry name" value="DNA Methylase, subunit A, domain 2"/>
    <property type="match status" value="1"/>
</dbReference>
<evidence type="ECO:0000256" key="4">
    <source>
        <dbReference type="ARBA" id="ARBA00022747"/>
    </source>
</evidence>
<dbReference type="InterPro" id="IPR001525">
    <property type="entry name" value="C5_MeTfrase"/>
</dbReference>
<dbReference type="PRINTS" id="PR00105">
    <property type="entry name" value="C5METTRFRASE"/>
</dbReference>
<dbReference type="RefSeq" id="WP_168609395.1">
    <property type="nucleotide sequence ID" value="NZ_JAAZQD010000004.1"/>
</dbReference>
<comment type="catalytic activity">
    <reaction evidence="5 8">
        <text>a 2'-deoxycytidine in DNA + S-adenosyl-L-methionine = a 5-methyl-2'-deoxycytidine in DNA + S-adenosyl-L-homocysteine + H(+)</text>
        <dbReference type="Rhea" id="RHEA:13681"/>
        <dbReference type="Rhea" id="RHEA-COMP:11369"/>
        <dbReference type="Rhea" id="RHEA-COMP:11370"/>
        <dbReference type="ChEBI" id="CHEBI:15378"/>
        <dbReference type="ChEBI" id="CHEBI:57856"/>
        <dbReference type="ChEBI" id="CHEBI:59789"/>
        <dbReference type="ChEBI" id="CHEBI:85452"/>
        <dbReference type="ChEBI" id="CHEBI:85454"/>
        <dbReference type="EC" id="2.1.1.37"/>
    </reaction>
</comment>
<name>A0A846ZMA3_9GAMM</name>
<dbReference type="InterPro" id="IPR018117">
    <property type="entry name" value="C5_DNA_meth_AS"/>
</dbReference>
<dbReference type="PANTHER" id="PTHR10629:SF52">
    <property type="entry name" value="DNA (CYTOSINE-5)-METHYLTRANSFERASE 1"/>
    <property type="match status" value="1"/>
</dbReference>
<evidence type="ECO:0000313" key="9">
    <source>
        <dbReference type="EMBL" id="NKZ39354.1"/>
    </source>
</evidence>
<dbReference type="EMBL" id="JAAZQD010000004">
    <property type="protein sequence ID" value="NKZ39354.1"/>
    <property type="molecule type" value="Genomic_DNA"/>
</dbReference>
<evidence type="ECO:0000256" key="1">
    <source>
        <dbReference type="ARBA" id="ARBA00022603"/>
    </source>
</evidence>
<protein>
    <recommendedName>
        <fullName evidence="8">Cytosine-specific methyltransferase</fullName>
        <ecNumber evidence="8">2.1.1.37</ecNumber>
    </recommendedName>
</protein>
<keyword evidence="4" id="KW-0680">Restriction system</keyword>
<evidence type="ECO:0000256" key="3">
    <source>
        <dbReference type="ARBA" id="ARBA00022691"/>
    </source>
</evidence>
<dbReference type="PROSITE" id="PS00094">
    <property type="entry name" value="C5_MTASE_1"/>
    <property type="match status" value="1"/>
</dbReference>
<accession>A0A846ZMA3</accession>
<evidence type="ECO:0000256" key="7">
    <source>
        <dbReference type="RuleBase" id="RU000416"/>
    </source>
</evidence>
<keyword evidence="10" id="KW-1185">Reference proteome</keyword>
<dbReference type="InterPro" id="IPR050390">
    <property type="entry name" value="C5-Methyltransferase"/>
</dbReference>
<dbReference type="PROSITE" id="PS51679">
    <property type="entry name" value="SAM_MT_C5"/>
    <property type="match status" value="1"/>
</dbReference>
<dbReference type="EC" id="2.1.1.37" evidence="8"/>
<dbReference type="GO" id="GO:0009307">
    <property type="term" value="P:DNA restriction-modification system"/>
    <property type="evidence" value="ECO:0007669"/>
    <property type="project" value="UniProtKB-KW"/>
</dbReference>
<dbReference type="PANTHER" id="PTHR10629">
    <property type="entry name" value="CYTOSINE-SPECIFIC METHYLTRANSFERASE"/>
    <property type="match status" value="1"/>
</dbReference>
<evidence type="ECO:0000256" key="8">
    <source>
        <dbReference type="RuleBase" id="RU000417"/>
    </source>
</evidence>
<keyword evidence="2 6" id="KW-0808">Transferase</keyword>
<dbReference type="Pfam" id="PF00145">
    <property type="entry name" value="DNA_methylase"/>
    <property type="match status" value="1"/>
</dbReference>
<comment type="similarity">
    <text evidence="6 7">Belongs to the class I-like SAM-binding methyltransferase superfamily. C5-methyltransferase family.</text>
</comment>
<evidence type="ECO:0000313" key="10">
    <source>
        <dbReference type="Proteomes" id="UP000541636"/>
    </source>
</evidence>
<evidence type="ECO:0000256" key="5">
    <source>
        <dbReference type="ARBA" id="ARBA00047422"/>
    </source>
</evidence>
<gene>
    <name evidence="9" type="ORF">HF690_10385</name>
</gene>
<dbReference type="GO" id="GO:0003677">
    <property type="term" value="F:DNA binding"/>
    <property type="evidence" value="ECO:0007669"/>
    <property type="project" value="TreeGrafter"/>
</dbReference>
<dbReference type="AlphaFoldDB" id="A0A846ZMA3"/>
<dbReference type="GO" id="GO:0044027">
    <property type="term" value="P:negative regulation of gene expression via chromosomal CpG island methylation"/>
    <property type="evidence" value="ECO:0007669"/>
    <property type="project" value="TreeGrafter"/>
</dbReference>
<dbReference type="NCBIfam" id="TIGR00675">
    <property type="entry name" value="dcm"/>
    <property type="match status" value="1"/>
</dbReference>
<reference evidence="9 10" key="1">
    <citation type="journal article" date="2017" name="Int. J. Syst. Evol. Microbiol.">
        <title>Oleiagrimonas citrea sp. nov., a marine bacterium isolated from tidal flat sediment and emended description of the genus Oleiagrimonas Fang et al. 2015 and Oleiagrimonas soli.</title>
        <authorList>
            <person name="Yang S.H."/>
            <person name="Seo H.S."/>
            <person name="Seong C.N."/>
            <person name="Kwon K.K."/>
        </authorList>
    </citation>
    <scope>NUCLEOTIDE SEQUENCE [LARGE SCALE GENOMIC DNA]</scope>
    <source>
        <strain evidence="9 10">MEBiC09124</strain>
    </source>
</reference>
<dbReference type="Gene3D" id="3.40.50.150">
    <property type="entry name" value="Vaccinia Virus protein VP39"/>
    <property type="match status" value="1"/>
</dbReference>
<organism evidence="9 10">
    <name type="scientific">Oleiagrimonas citrea</name>
    <dbReference type="NCBI Taxonomy" id="1665687"/>
    <lineage>
        <taxon>Bacteria</taxon>
        <taxon>Pseudomonadati</taxon>
        <taxon>Pseudomonadota</taxon>
        <taxon>Gammaproteobacteria</taxon>
        <taxon>Lysobacterales</taxon>
        <taxon>Rhodanobacteraceae</taxon>
        <taxon>Oleiagrimonas</taxon>
    </lineage>
</organism>